<keyword evidence="1" id="KW-0472">Membrane</keyword>
<proteinExistence type="predicted"/>
<gene>
    <name evidence="2" type="ORF">HNQ92_004274</name>
</gene>
<feature type="transmembrane region" description="Helical" evidence="1">
    <location>
        <begin position="110"/>
        <end position="131"/>
    </location>
</feature>
<dbReference type="AlphaFoldDB" id="A0A840TS29"/>
<feature type="transmembrane region" description="Helical" evidence="1">
    <location>
        <begin position="159"/>
        <end position="183"/>
    </location>
</feature>
<evidence type="ECO:0000313" key="2">
    <source>
        <dbReference type="EMBL" id="MBB5286114.1"/>
    </source>
</evidence>
<dbReference type="Proteomes" id="UP000557307">
    <property type="component" value="Unassembled WGS sequence"/>
</dbReference>
<evidence type="ECO:0000256" key="1">
    <source>
        <dbReference type="SAM" id="Phobius"/>
    </source>
</evidence>
<comment type="caution">
    <text evidence="2">The sequence shown here is derived from an EMBL/GenBank/DDBJ whole genome shotgun (WGS) entry which is preliminary data.</text>
</comment>
<name>A0A840TS29_9BACT</name>
<protein>
    <submittedName>
        <fullName evidence="2">Uncharacterized protein</fullName>
    </submittedName>
</protein>
<organism evidence="2 3">
    <name type="scientific">Rhabdobacter roseus</name>
    <dbReference type="NCBI Taxonomy" id="1655419"/>
    <lineage>
        <taxon>Bacteria</taxon>
        <taxon>Pseudomonadati</taxon>
        <taxon>Bacteroidota</taxon>
        <taxon>Cytophagia</taxon>
        <taxon>Cytophagales</taxon>
        <taxon>Cytophagaceae</taxon>
        <taxon>Rhabdobacter</taxon>
    </lineage>
</organism>
<keyword evidence="3" id="KW-1185">Reference proteome</keyword>
<dbReference type="EMBL" id="JACHGF010000008">
    <property type="protein sequence ID" value="MBB5286114.1"/>
    <property type="molecule type" value="Genomic_DNA"/>
</dbReference>
<dbReference type="RefSeq" id="WP_184176921.1">
    <property type="nucleotide sequence ID" value="NZ_JACHGF010000008.1"/>
</dbReference>
<accession>A0A840TS29</accession>
<feature type="transmembrane region" description="Helical" evidence="1">
    <location>
        <begin position="69"/>
        <end position="89"/>
    </location>
</feature>
<reference evidence="2 3" key="1">
    <citation type="submission" date="2020-08" db="EMBL/GenBank/DDBJ databases">
        <title>Genomic Encyclopedia of Type Strains, Phase IV (KMG-IV): sequencing the most valuable type-strain genomes for metagenomic binning, comparative biology and taxonomic classification.</title>
        <authorList>
            <person name="Goeker M."/>
        </authorList>
    </citation>
    <scope>NUCLEOTIDE SEQUENCE [LARGE SCALE GENOMIC DNA]</scope>
    <source>
        <strain evidence="2 3">DSM 105074</strain>
    </source>
</reference>
<feature type="transmembrane region" description="Helical" evidence="1">
    <location>
        <begin position="25"/>
        <end position="49"/>
    </location>
</feature>
<keyword evidence="1" id="KW-1133">Transmembrane helix</keyword>
<sequence>MNSALNLSEKLHWLAGTIYFFKKHLVVIGSLGLVAGLGRVIQLGGFGAISTWQHVALEVVIEAARLGVFLYVLGLASIRHGALRLKYLFTDRQRRLDHWAAARQKMRRQWFSILLNLVAFLGVAWGLNYLIDLLAYQTCLYLKLKQGGILAPTSSEWTILLFFKNLSTIPLTIAFNAAFLLWITNKFQLRPQA</sequence>
<evidence type="ECO:0000313" key="3">
    <source>
        <dbReference type="Proteomes" id="UP000557307"/>
    </source>
</evidence>
<keyword evidence="1" id="KW-0812">Transmembrane</keyword>